<proteinExistence type="predicted"/>
<accession>A0A4Y4CWT8</accession>
<evidence type="ECO:0000313" key="1">
    <source>
        <dbReference type="EMBL" id="GEC96582.1"/>
    </source>
</evidence>
<gene>
    <name evidence="1" type="ORF">ZRA01_26550</name>
</gene>
<dbReference type="InterPro" id="IPR029063">
    <property type="entry name" value="SAM-dependent_MTases_sf"/>
</dbReference>
<dbReference type="AlphaFoldDB" id="A0A4Y4CWT8"/>
<dbReference type="CDD" id="cd02440">
    <property type="entry name" value="AdoMet_MTases"/>
    <property type="match status" value="1"/>
</dbReference>
<dbReference type="SUPFAM" id="SSF53335">
    <property type="entry name" value="S-adenosyl-L-methionine-dependent methyltransferases"/>
    <property type="match status" value="1"/>
</dbReference>
<dbReference type="Proteomes" id="UP000318422">
    <property type="component" value="Unassembled WGS sequence"/>
</dbReference>
<dbReference type="OrthoDB" id="9805585at2"/>
<name>A0A4Y4CWT8_ZOORA</name>
<evidence type="ECO:0008006" key="3">
    <source>
        <dbReference type="Google" id="ProtNLM"/>
    </source>
</evidence>
<organism evidence="1 2">
    <name type="scientific">Zoogloea ramigera</name>
    <dbReference type="NCBI Taxonomy" id="350"/>
    <lineage>
        <taxon>Bacteria</taxon>
        <taxon>Pseudomonadati</taxon>
        <taxon>Pseudomonadota</taxon>
        <taxon>Betaproteobacteria</taxon>
        <taxon>Rhodocyclales</taxon>
        <taxon>Zoogloeaceae</taxon>
        <taxon>Zoogloea</taxon>
    </lineage>
</organism>
<dbReference type="EMBL" id="BJNV01000047">
    <property type="protein sequence ID" value="GEC96582.1"/>
    <property type="molecule type" value="Genomic_DNA"/>
</dbReference>
<comment type="caution">
    <text evidence="1">The sequence shown here is derived from an EMBL/GenBank/DDBJ whole genome shotgun (WGS) entry which is preliminary data.</text>
</comment>
<keyword evidence="2" id="KW-1185">Reference proteome</keyword>
<dbReference type="Gene3D" id="3.40.50.150">
    <property type="entry name" value="Vaccinia Virus protein VP39"/>
    <property type="match status" value="1"/>
</dbReference>
<dbReference type="RefSeq" id="WP_141353019.1">
    <property type="nucleotide sequence ID" value="NZ_BJNV01000047.1"/>
</dbReference>
<reference evidence="1 2" key="1">
    <citation type="submission" date="2019-06" db="EMBL/GenBank/DDBJ databases">
        <title>Whole genome shotgun sequence of Zoogloea ramigera NBRC 15342.</title>
        <authorList>
            <person name="Hosoyama A."/>
            <person name="Uohara A."/>
            <person name="Ohji S."/>
            <person name="Ichikawa N."/>
        </authorList>
    </citation>
    <scope>NUCLEOTIDE SEQUENCE [LARGE SCALE GENOMIC DNA]</scope>
    <source>
        <strain evidence="1 2">NBRC 15342</strain>
    </source>
</reference>
<protein>
    <recommendedName>
        <fullName evidence="3">Phospholipid N-methyltransferase</fullName>
    </recommendedName>
</protein>
<sequence length="189" mass="21059">MTPTILPFWRAMLADPRRIGAIAPASRFLCDAIIDEVMSSRPGHVIELGAGTGAITRALFGQRAQFDSLAAVERSPHLAQLLAHRFPGLAVHPVCASRLDTLLKGPLDTISVVSSLPFRSLPQGDRKQIEQAILRLSRHSRTFRFIQYSYLGRLPFPVDSAHPLQWTRRRTVLGNLPPATVWVLAHHHR</sequence>
<evidence type="ECO:0000313" key="2">
    <source>
        <dbReference type="Proteomes" id="UP000318422"/>
    </source>
</evidence>